<dbReference type="Proteomes" id="UP000664521">
    <property type="component" value="Unassembled WGS sequence"/>
</dbReference>
<dbReference type="AlphaFoldDB" id="A0A8H3FLQ5"/>
<evidence type="ECO:0000313" key="6">
    <source>
        <dbReference type="EMBL" id="CAF9928301.1"/>
    </source>
</evidence>
<dbReference type="SUPFAM" id="SSF161084">
    <property type="entry name" value="MAPEG domain-like"/>
    <property type="match status" value="1"/>
</dbReference>
<organism evidence="6 7">
    <name type="scientific">Heterodermia speciosa</name>
    <dbReference type="NCBI Taxonomy" id="116794"/>
    <lineage>
        <taxon>Eukaryota</taxon>
        <taxon>Fungi</taxon>
        <taxon>Dikarya</taxon>
        <taxon>Ascomycota</taxon>
        <taxon>Pezizomycotina</taxon>
        <taxon>Lecanoromycetes</taxon>
        <taxon>OSLEUM clade</taxon>
        <taxon>Lecanoromycetidae</taxon>
        <taxon>Caliciales</taxon>
        <taxon>Physciaceae</taxon>
        <taxon>Heterodermia</taxon>
    </lineage>
</organism>
<keyword evidence="7" id="KW-1185">Reference proteome</keyword>
<protein>
    <submittedName>
        <fullName evidence="6">Uncharacterized protein</fullName>
    </submittedName>
</protein>
<evidence type="ECO:0000256" key="2">
    <source>
        <dbReference type="ARBA" id="ARBA00022692"/>
    </source>
</evidence>
<dbReference type="PANTHER" id="PTHR35371">
    <property type="entry name" value="INNER MEMBRANE PROTEIN"/>
    <property type="match status" value="1"/>
</dbReference>
<dbReference type="OrthoDB" id="2122304at2759"/>
<comment type="subcellular location">
    <subcellularLocation>
        <location evidence="1">Membrane</location>
    </subcellularLocation>
</comment>
<feature type="transmembrane region" description="Helical" evidence="5">
    <location>
        <begin position="12"/>
        <end position="33"/>
    </location>
</feature>
<comment type="caution">
    <text evidence="6">The sequence shown here is derived from an EMBL/GenBank/DDBJ whole genome shotgun (WGS) entry which is preliminary data.</text>
</comment>
<evidence type="ECO:0000313" key="7">
    <source>
        <dbReference type="Proteomes" id="UP000664521"/>
    </source>
</evidence>
<dbReference type="EMBL" id="CAJPDS010000047">
    <property type="protein sequence ID" value="CAF9928301.1"/>
    <property type="molecule type" value="Genomic_DNA"/>
</dbReference>
<evidence type="ECO:0000256" key="1">
    <source>
        <dbReference type="ARBA" id="ARBA00004370"/>
    </source>
</evidence>
<dbReference type="InterPro" id="IPR001129">
    <property type="entry name" value="Membr-assoc_MAPEG"/>
</dbReference>
<evidence type="ECO:0000256" key="3">
    <source>
        <dbReference type="ARBA" id="ARBA00022989"/>
    </source>
</evidence>
<evidence type="ECO:0000256" key="4">
    <source>
        <dbReference type="ARBA" id="ARBA00023136"/>
    </source>
</evidence>
<keyword evidence="4 5" id="KW-0472">Membrane</keyword>
<evidence type="ECO:0000256" key="5">
    <source>
        <dbReference type="SAM" id="Phobius"/>
    </source>
</evidence>
<keyword evidence="3 5" id="KW-1133">Transmembrane helix</keyword>
<sequence length="159" mass="17231">MSSIVPAANYSLYAIPAFYVLNLAPHIYGVNILKKANNGTADKANPRAHFQSLKTSTPREIYDRYQRAEAAHTNGFENLPLIAAAIICGNMARLDPSTLNTVAGVFLTLRTAYIIAYIRTTTQNWSLLRSGIWMSSVGCCFYLLGKAGSVMANGGPLAL</sequence>
<dbReference type="Gene3D" id="1.20.120.550">
    <property type="entry name" value="Membrane associated eicosanoid/glutathione metabolism-like domain"/>
    <property type="match status" value="1"/>
</dbReference>
<accession>A0A8H3FLQ5</accession>
<reference evidence="6" key="1">
    <citation type="submission" date="2021-03" db="EMBL/GenBank/DDBJ databases">
        <authorList>
            <person name="Tagirdzhanova G."/>
        </authorList>
    </citation>
    <scope>NUCLEOTIDE SEQUENCE</scope>
</reference>
<name>A0A8H3FLQ5_9LECA</name>
<proteinExistence type="predicted"/>
<keyword evidence="2 5" id="KW-0812">Transmembrane</keyword>
<dbReference type="Pfam" id="PF01124">
    <property type="entry name" value="MAPEG"/>
    <property type="match status" value="1"/>
</dbReference>
<gene>
    <name evidence="6" type="ORF">HETSPECPRED_006798</name>
</gene>
<feature type="transmembrane region" description="Helical" evidence="5">
    <location>
        <begin position="125"/>
        <end position="144"/>
    </location>
</feature>
<dbReference type="InterPro" id="IPR023352">
    <property type="entry name" value="MAPEG-like_dom_sf"/>
</dbReference>
<dbReference type="GO" id="GO:0016020">
    <property type="term" value="C:membrane"/>
    <property type="evidence" value="ECO:0007669"/>
    <property type="project" value="UniProtKB-SubCell"/>
</dbReference>
<dbReference type="PANTHER" id="PTHR35371:SF1">
    <property type="entry name" value="BLR7753 PROTEIN"/>
    <property type="match status" value="1"/>
</dbReference>